<evidence type="ECO:0000313" key="1">
    <source>
        <dbReference type="EMBL" id="OAQ81661.1"/>
    </source>
</evidence>
<accession>A0A179GWQ0</accession>
<name>A0A179GWQ0_PURLI</name>
<proteinExistence type="predicted"/>
<protein>
    <submittedName>
        <fullName evidence="1">Uncharacterized protein</fullName>
    </submittedName>
</protein>
<comment type="caution">
    <text evidence="1">The sequence shown here is derived from an EMBL/GenBank/DDBJ whole genome shotgun (WGS) entry which is preliminary data.</text>
</comment>
<organism evidence="1 2">
    <name type="scientific">Purpureocillium lilacinum</name>
    <name type="common">Paecilomyces lilacinus</name>
    <dbReference type="NCBI Taxonomy" id="33203"/>
    <lineage>
        <taxon>Eukaryota</taxon>
        <taxon>Fungi</taxon>
        <taxon>Dikarya</taxon>
        <taxon>Ascomycota</taxon>
        <taxon>Pezizomycotina</taxon>
        <taxon>Sordariomycetes</taxon>
        <taxon>Hypocreomycetidae</taxon>
        <taxon>Hypocreales</taxon>
        <taxon>Ophiocordycipitaceae</taxon>
        <taxon>Purpureocillium</taxon>
    </lineage>
</organism>
<dbReference type="AlphaFoldDB" id="A0A179GWQ0"/>
<dbReference type="Proteomes" id="UP000078240">
    <property type="component" value="Unassembled WGS sequence"/>
</dbReference>
<sequence length="172" mass="17784">MDGTLSNWSEDGTGLGSLVKGAKRTVISKHHEVDVEALAVVADGLQGVLLRPAEAAQPAEAREVEAQGAARVGLEGAVEDAAHEAQLEHLVLGLPGEALEQDGVYQLAREPVHGDGGGGGVCAWQRTRWSSSLSEAVIDGTDACLCRDPLTMTTPRGGGGAGAWRKRRSAGI</sequence>
<evidence type="ECO:0000313" key="2">
    <source>
        <dbReference type="Proteomes" id="UP000078240"/>
    </source>
</evidence>
<reference evidence="1 2" key="1">
    <citation type="submission" date="2016-01" db="EMBL/GenBank/DDBJ databases">
        <title>Biosynthesis of antibiotic leucinostatins and their inhibition on Phytophthora in bio-control Purpureocillium lilacinum.</title>
        <authorList>
            <person name="Wang G."/>
            <person name="Liu Z."/>
            <person name="Lin R."/>
            <person name="Li E."/>
            <person name="Mao Z."/>
            <person name="Ling J."/>
            <person name="Yin W."/>
            <person name="Xie B."/>
        </authorList>
    </citation>
    <scope>NUCLEOTIDE SEQUENCE [LARGE SCALE GENOMIC DNA]</scope>
    <source>
        <strain evidence="1">PLBJ-1</strain>
    </source>
</reference>
<gene>
    <name evidence="1" type="ORF">VFPBJ_04245</name>
</gene>
<dbReference type="EMBL" id="LSBH01000003">
    <property type="protein sequence ID" value="OAQ81661.1"/>
    <property type="molecule type" value="Genomic_DNA"/>
</dbReference>